<dbReference type="EMBL" id="PCVY01000028">
    <property type="protein sequence ID" value="PIQ86847.1"/>
    <property type="molecule type" value="Genomic_DNA"/>
</dbReference>
<evidence type="ECO:0008006" key="3">
    <source>
        <dbReference type="Google" id="ProtNLM"/>
    </source>
</evidence>
<dbReference type="Gene3D" id="2.60.120.620">
    <property type="entry name" value="q2cbj1_9rhob like domain"/>
    <property type="match status" value="1"/>
</dbReference>
<protein>
    <recommendedName>
        <fullName evidence="3">Phytanoyl-CoA dioxygenase</fullName>
    </recommendedName>
</protein>
<name>A0A2H0LR57_9BACT</name>
<dbReference type="AlphaFoldDB" id="A0A2H0LR57"/>
<gene>
    <name evidence="1" type="ORF">COV74_03175</name>
</gene>
<sequence length="303" mass="35154">MSIPAQYHAFAQGIIRFPALRPISYFVWSHGFNSQRVQSYARASKRPALSLVSQELRKEGIVGTHVNHFFSSHSKHLLEQIENELEQKRSVASFQKNAYQTKGEKAYREMFLSKMLSFEHPAIQLALQPELLQMVGDYLGMWGFLRAIDIWHDFPTQQAEAETQYWHRDYIDVMNVKVFIYLNDVTKENGPFCYVPKTHARGSIAKQAQAEKDGRIRDEKMIAVAPESQWRICAGEKHSIVIADTSGYHKGLKPTKSDRYLLMFLYTSGHPWYPRDFQWQKEVALDRLPNDQVRFAVLQGNNQ</sequence>
<reference evidence="1 2" key="1">
    <citation type="submission" date="2017-09" db="EMBL/GenBank/DDBJ databases">
        <title>Depth-based differentiation of microbial function through sediment-hosted aquifers and enrichment of novel symbionts in the deep terrestrial subsurface.</title>
        <authorList>
            <person name="Probst A.J."/>
            <person name="Ladd B."/>
            <person name="Jarett J.K."/>
            <person name="Geller-Mcgrath D.E."/>
            <person name="Sieber C.M."/>
            <person name="Emerson J.B."/>
            <person name="Anantharaman K."/>
            <person name="Thomas B.C."/>
            <person name="Malmstrom R."/>
            <person name="Stieglmeier M."/>
            <person name="Klingl A."/>
            <person name="Woyke T."/>
            <person name="Ryan C.M."/>
            <person name="Banfield J.F."/>
        </authorList>
    </citation>
    <scope>NUCLEOTIDE SEQUENCE [LARGE SCALE GENOMIC DNA]</scope>
    <source>
        <strain evidence="1">CG11_big_fil_rev_8_21_14_0_20_45_26</strain>
    </source>
</reference>
<dbReference type="Proteomes" id="UP000230859">
    <property type="component" value="Unassembled WGS sequence"/>
</dbReference>
<dbReference type="SUPFAM" id="SSF51197">
    <property type="entry name" value="Clavaminate synthase-like"/>
    <property type="match status" value="1"/>
</dbReference>
<proteinExistence type="predicted"/>
<organism evidence="1 2">
    <name type="scientific">Candidatus Abzuiibacterium crystallinum</name>
    <dbReference type="NCBI Taxonomy" id="1974748"/>
    <lineage>
        <taxon>Bacteria</taxon>
        <taxon>Pseudomonadati</taxon>
        <taxon>Candidatus Omnitrophota</taxon>
        <taxon>Candidatus Abzuiibacterium</taxon>
    </lineage>
</organism>
<comment type="caution">
    <text evidence="1">The sequence shown here is derived from an EMBL/GenBank/DDBJ whole genome shotgun (WGS) entry which is preliminary data.</text>
</comment>
<accession>A0A2H0LR57</accession>
<dbReference type="Pfam" id="PF05721">
    <property type="entry name" value="PhyH"/>
    <property type="match status" value="1"/>
</dbReference>
<dbReference type="InterPro" id="IPR008775">
    <property type="entry name" value="Phytyl_CoA_dOase-like"/>
</dbReference>
<evidence type="ECO:0000313" key="1">
    <source>
        <dbReference type="EMBL" id="PIQ86847.1"/>
    </source>
</evidence>
<dbReference type="GO" id="GO:0016706">
    <property type="term" value="F:2-oxoglutarate-dependent dioxygenase activity"/>
    <property type="evidence" value="ECO:0007669"/>
    <property type="project" value="UniProtKB-ARBA"/>
</dbReference>
<evidence type="ECO:0000313" key="2">
    <source>
        <dbReference type="Proteomes" id="UP000230859"/>
    </source>
</evidence>